<reference evidence="4 5" key="1">
    <citation type="journal article" date="2016" name="Nat. Commun.">
        <title>Thousands of microbial genomes shed light on interconnected biogeochemical processes in an aquifer system.</title>
        <authorList>
            <person name="Anantharaman K."/>
            <person name="Brown C.T."/>
            <person name="Hug L.A."/>
            <person name="Sharon I."/>
            <person name="Castelle C.J."/>
            <person name="Probst A.J."/>
            <person name="Thomas B.C."/>
            <person name="Singh A."/>
            <person name="Wilkins M.J."/>
            <person name="Karaoz U."/>
            <person name="Brodie E.L."/>
            <person name="Williams K.H."/>
            <person name="Hubbard S.S."/>
            <person name="Banfield J.F."/>
        </authorList>
    </citation>
    <scope>NUCLEOTIDE SEQUENCE [LARGE SCALE GENOMIC DNA]</scope>
</reference>
<proteinExistence type="predicted"/>
<dbReference type="GO" id="GO:0016757">
    <property type="term" value="F:glycosyltransferase activity"/>
    <property type="evidence" value="ECO:0007669"/>
    <property type="project" value="InterPro"/>
</dbReference>
<dbReference type="AlphaFoldDB" id="A0A1G1WVK4"/>
<dbReference type="STRING" id="1802605.A3A61_02115"/>
<dbReference type="Proteomes" id="UP000177718">
    <property type="component" value="Unassembled WGS sequence"/>
</dbReference>
<sequence length="356" mass="39437">MLVSLFGNLRTLDWASPSMDRYSQELFNGLTRKGIESTLFEPAPPFYASLLPSKVKFSYLRYDFYPKFARSKATDINHITDHSYAQLAKFLPPKKTVVTCHDLIPLHYEKDDFALSKFKESVKYLSQVGLVIADSQATKKDLVESLDIDPNKIKVIYLGVGDVFKKLGEDVTSKFVTKYNLPQKPKILHVGNNLAYKNLGGLLKALKILEDKGIDFVFIKVGPDIKREKIQFAADKYAHIDSIEEELLPALYSSVDVLASPSLVEGFGFPTLEAMACGTSVVVSKGTSLEEIAGFCGIYVEPASPDSIAEGLLKALSLSKSDRLDYGDAAIKRASGFSWEKTLLGVIEAYQELAHD</sequence>
<evidence type="ECO:0000259" key="2">
    <source>
        <dbReference type="Pfam" id="PF00534"/>
    </source>
</evidence>
<evidence type="ECO:0000259" key="3">
    <source>
        <dbReference type="Pfam" id="PF13439"/>
    </source>
</evidence>
<dbReference type="SUPFAM" id="SSF53756">
    <property type="entry name" value="UDP-Glycosyltransferase/glycogen phosphorylase"/>
    <property type="match status" value="1"/>
</dbReference>
<dbReference type="Gene3D" id="3.40.50.2000">
    <property type="entry name" value="Glycogen Phosphorylase B"/>
    <property type="match status" value="2"/>
</dbReference>
<feature type="domain" description="Glycosyl transferase family 1" evidence="2">
    <location>
        <begin position="181"/>
        <end position="332"/>
    </location>
</feature>
<protein>
    <recommendedName>
        <fullName evidence="6">Glycosyltransferase subfamily 4-like N-terminal domain-containing protein</fullName>
    </recommendedName>
</protein>
<evidence type="ECO:0008006" key="6">
    <source>
        <dbReference type="Google" id="ProtNLM"/>
    </source>
</evidence>
<comment type="caution">
    <text evidence="4">The sequence shown here is derived from an EMBL/GenBank/DDBJ whole genome shotgun (WGS) entry which is preliminary data.</text>
</comment>
<organism evidence="4 5">
    <name type="scientific">Candidatus Woykebacteria bacterium RIFCSPLOWO2_01_FULL_43_14</name>
    <dbReference type="NCBI Taxonomy" id="1802605"/>
    <lineage>
        <taxon>Bacteria</taxon>
        <taxon>Candidatus Woykeibacteriota</taxon>
    </lineage>
</organism>
<keyword evidence="1" id="KW-0808">Transferase</keyword>
<dbReference type="EMBL" id="MHDB01000026">
    <property type="protein sequence ID" value="OGY31772.1"/>
    <property type="molecule type" value="Genomic_DNA"/>
</dbReference>
<dbReference type="Pfam" id="PF13439">
    <property type="entry name" value="Glyco_transf_4"/>
    <property type="match status" value="1"/>
</dbReference>
<dbReference type="PANTHER" id="PTHR46401">
    <property type="entry name" value="GLYCOSYLTRANSFERASE WBBK-RELATED"/>
    <property type="match status" value="1"/>
</dbReference>
<evidence type="ECO:0000313" key="4">
    <source>
        <dbReference type="EMBL" id="OGY31772.1"/>
    </source>
</evidence>
<dbReference type="Pfam" id="PF00534">
    <property type="entry name" value="Glycos_transf_1"/>
    <property type="match status" value="1"/>
</dbReference>
<evidence type="ECO:0000313" key="5">
    <source>
        <dbReference type="Proteomes" id="UP000177718"/>
    </source>
</evidence>
<feature type="domain" description="Glycosyltransferase subfamily 4-like N-terminal" evidence="3">
    <location>
        <begin position="21"/>
        <end position="160"/>
    </location>
</feature>
<name>A0A1G1WVK4_9BACT</name>
<gene>
    <name evidence="4" type="ORF">A3A61_02115</name>
</gene>
<dbReference type="InterPro" id="IPR001296">
    <property type="entry name" value="Glyco_trans_1"/>
</dbReference>
<dbReference type="PANTHER" id="PTHR46401:SF2">
    <property type="entry name" value="GLYCOSYLTRANSFERASE WBBK-RELATED"/>
    <property type="match status" value="1"/>
</dbReference>
<accession>A0A1G1WVK4</accession>
<dbReference type="InterPro" id="IPR028098">
    <property type="entry name" value="Glyco_trans_4-like_N"/>
</dbReference>
<evidence type="ECO:0000256" key="1">
    <source>
        <dbReference type="ARBA" id="ARBA00022679"/>
    </source>
</evidence>
<dbReference type="CDD" id="cd03809">
    <property type="entry name" value="GT4_MtfB-like"/>
    <property type="match status" value="1"/>
</dbReference>